<feature type="compositionally biased region" description="Polar residues" evidence="1">
    <location>
        <begin position="18"/>
        <end position="34"/>
    </location>
</feature>
<feature type="region of interest" description="Disordered" evidence="1">
    <location>
        <begin position="1"/>
        <end position="34"/>
    </location>
</feature>
<organism evidence="3 4">
    <name type="scientific">Xylaria grammica</name>
    <dbReference type="NCBI Taxonomy" id="363999"/>
    <lineage>
        <taxon>Eukaryota</taxon>
        <taxon>Fungi</taxon>
        <taxon>Dikarya</taxon>
        <taxon>Ascomycota</taxon>
        <taxon>Pezizomycotina</taxon>
        <taxon>Sordariomycetes</taxon>
        <taxon>Xylariomycetidae</taxon>
        <taxon>Xylariales</taxon>
        <taxon>Xylariaceae</taxon>
        <taxon>Xylaria</taxon>
    </lineage>
</organism>
<reference evidence="3 4" key="1">
    <citation type="submission" date="2018-12" db="EMBL/GenBank/DDBJ databases">
        <title>Draft genome sequence of Xylaria grammica IHI A82.</title>
        <authorList>
            <person name="Buettner E."/>
            <person name="Kellner H."/>
        </authorList>
    </citation>
    <scope>NUCLEOTIDE SEQUENCE [LARGE SCALE GENOMIC DNA]</scope>
    <source>
        <strain evidence="3 4">IHI A82</strain>
    </source>
</reference>
<evidence type="ECO:0000259" key="2">
    <source>
        <dbReference type="Pfam" id="PF10056"/>
    </source>
</evidence>
<protein>
    <recommendedName>
        <fullName evidence="2">DUF2293 domain-containing protein</fullName>
    </recommendedName>
</protein>
<evidence type="ECO:0000313" key="4">
    <source>
        <dbReference type="Proteomes" id="UP000286045"/>
    </source>
</evidence>
<dbReference type="PANTHER" id="PTHR38113:SF2">
    <property type="entry name" value="DUF2293 DOMAIN-CONTAINING PROTEIN"/>
    <property type="match status" value="1"/>
</dbReference>
<dbReference type="PANTHER" id="PTHR38113">
    <property type="match status" value="1"/>
</dbReference>
<accession>A0A439CVY1</accession>
<comment type="caution">
    <text evidence="3">The sequence shown here is derived from an EMBL/GenBank/DDBJ whole genome shotgun (WGS) entry which is preliminary data.</text>
</comment>
<feature type="compositionally biased region" description="Low complexity" evidence="1">
    <location>
        <begin position="218"/>
        <end position="227"/>
    </location>
</feature>
<name>A0A439CVY1_9PEZI</name>
<proteinExistence type="predicted"/>
<feature type="compositionally biased region" description="Basic and acidic residues" evidence="1">
    <location>
        <begin position="1"/>
        <end position="17"/>
    </location>
</feature>
<feature type="domain" description="DUF2293" evidence="2">
    <location>
        <begin position="132"/>
        <end position="215"/>
    </location>
</feature>
<dbReference type="Pfam" id="PF10056">
    <property type="entry name" value="DUF2293"/>
    <property type="match status" value="1"/>
</dbReference>
<feature type="region of interest" description="Disordered" evidence="1">
    <location>
        <begin position="209"/>
        <end position="304"/>
    </location>
</feature>
<evidence type="ECO:0000256" key="1">
    <source>
        <dbReference type="SAM" id="MobiDB-lite"/>
    </source>
</evidence>
<sequence>MTRRSSTRDSMHNRDSTISDSMTTQLPHASTSALPTFSTVEPVIRESSPMPPGYSFVPKGDPYLTRHCRQRTQQSHQVVYVVVNNAKKQVGIRVPESIYTEVLQSESATRQSRQQKVKKSDEDLEKRFREAIYERFPRIPAEEIPLIARYATAKGEGRVGRTGRIEIAEKAYRAVQAHIRHTKTDYEDLLKRGVGREKARSSESRKIIDLLRKWGPAPTKTRTPTKSTKNKRVQTASLTKRASARTAPKTAKQGARARHVKAPVAPPDIPQQEEGATTRSTRSRAKRTDPPSERPVNADRSAPN</sequence>
<dbReference type="InterPro" id="IPR018744">
    <property type="entry name" value="DUF2293"/>
</dbReference>
<evidence type="ECO:0000313" key="3">
    <source>
        <dbReference type="EMBL" id="RWA06359.1"/>
    </source>
</evidence>
<dbReference type="Proteomes" id="UP000286045">
    <property type="component" value="Unassembled WGS sequence"/>
</dbReference>
<gene>
    <name evidence="3" type="ORF">EKO27_g8736</name>
</gene>
<dbReference type="EMBL" id="RYZI01000343">
    <property type="protein sequence ID" value="RWA06359.1"/>
    <property type="molecule type" value="Genomic_DNA"/>
</dbReference>
<keyword evidence="4" id="KW-1185">Reference proteome</keyword>
<dbReference type="AlphaFoldDB" id="A0A439CVY1"/>